<dbReference type="EMBL" id="CP048029">
    <property type="protein sequence ID" value="QIK36816.1"/>
    <property type="molecule type" value="Genomic_DNA"/>
</dbReference>
<dbReference type="CDD" id="cd00158">
    <property type="entry name" value="RHOD"/>
    <property type="match status" value="1"/>
</dbReference>
<dbReference type="SMART" id="SM00450">
    <property type="entry name" value="RHOD"/>
    <property type="match status" value="1"/>
</dbReference>
<keyword evidence="4" id="KW-1185">Reference proteome</keyword>
<keyword evidence="1" id="KW-1133">Transmembrane helix</keyword>
<gene>
    <name evidence="3" type="ORF">GWK36_01045</name>
</gene>
<dbReference type="Gene3D" id="3.40.250.10">
    <property type="entry name" value="Rhodanese-like domain"/>
    <property type="match status" value="1"/>
</dbReference>
<dbReference type="InterPro" id="IPR050229">
    <property type="entry name" value="GlpE_sulfurtransferase"/>
</dbReference>
<feature type="domain" description="Rhodanese" evidence="2">
    <location>
        <begin position="47"/>
        <end position="137"/>
    </location>
</feature>
<keyword evidence="1" id="KW-0472">Membrane</keyword>
<dbReference type="InterPro" id="IPR001763">
    <property type="entry name" value="Rhodanese-like_dom"/>
</dbReference>
<evidence type="ECO:0000259" key="2">
    <source>
        <dbReference type="PROSITE" id="PS50206"/>
    </source>
</evidence>
<evidence type="ECO:0000313" key="3">
    <source>
        <dbReference type="EMBL" id="QIK36816.1"/>
    </source>
</evidence>
<sequence length="141" mass="15394">MSQFIEFVGNHWLLFLALILILGLLIRSFIVEGKGSVGPLQATDLINHRDAVVIDVRPAADYARGHILNAINLPMNGFANQLGTLSKYKGRPIIVNCRSGAQSSLACVQLRKAGFTEVYNLQGGILAWEASGLPLSHKKQR</sequence>
<dbReference type="Proteomes" id="UP000502699">
    <property type="component" value="Chromosome"/>
</dbReference>
<reference evidence="4" key="1">
    <citation type="submission" date="2020-01" db="EMBL/GenBank/DDBJ databases">
        <title>Caldichromatium gen. nov., sp. nov., a thermophilic purple sulfur bacterium member of the family Chromatiaceae isolated from Nakabusa hot spring, Japan.</title>
        <authorList>
            <person name="Saini M.K."/>
            <person name="Hanada S."/>
            <person name="Tank M."/>
        </authorList>
    </citation>
    <scope>NUCLEOTIDE SEQUENCE [LARGE SCALE GENOMIC DNA]</scope>
    <source>
        <strain evidence="4">No.7</strain>
    </source>
</reference>
<evidence type="ECO:0000256" key="1">
    <source>
        <dbReference type="SAM" id="Phobius"/>
    </source>
</evidence>
<dbReference type="KEGG" id="cjap:GWK36_01045"/>
<dbReference type="Pfam" id="PF00581">
    <property type="entry name" value="Rhodanese"/>
    <property type="match status" value="1"/>
</dbReference>
<dbReference type="RefSeq" id="WP_166269324.1">
    <property type="nucleotide sequence ID" value="NZ_CP048029.1"/>
</dbReference>
<proteinExistence type="predicted"/>
<dbReference type="AlphaFoldDB" id="A0A6G7VAC3"/>
<name>A0A6G7VAC3_9GAMM</name>
<protein>
    <submittedName>
        <fullName evidence="3">Rhodanese-like domain-containing protein</fullName>
    </submittedName>
</protein>
<feature type="transmembrane region" description="Helical" evidence="1">
    <location>
        <begin position="12"/>
        <end position="30"/>
    </location>
</feature>
<keyword evidence="1" id="KW-0812">Transmembrane</keyword>
<dbReference type="SUPFAM" id="SSF52821">
    <property type="entry name" value="Rhodanese/Cell cycle control phosphatase"/>
    <property type="match status" value="1"/>
</dbReference>
<evidence type="ECO:0000313" key="4">
    <source>
        <dbReference type="Proteomes" id="UP000502699"/>
    </source>
</evidence>
<accession>A0A6G7VAC3</accession>
<dbReference type="PROSITE" id="PS50206">
    <property type="entry name" value="RHODANESE_3"/>
    <property type="match status" value="1"/>
</dbReference>
<dbReference type="InterPro" id="IPR036873">
    <property type="entry name" value="Rhodanese-like_dom_sf"/>
</dbReference>
<organism evidence="3 4">
    <name type="scientific">Caldichromatium japonicum</name>
    <dbReference type="NCBI Taxonomy" id="2699430"/>
    <lineage>
        <taxon>Bacteria</taxon>
        <taxon>Pseudomonadati</taxon>
        <taxon>Pseudomonadota</taxon>
        <taxon>Gammaproteobacteria</taxon>
        <taxon>Chromatiales</taxon>
        <taxon>Chromatiaceae</taxon>
        <taxon>Caldichromatium</taxon>
    </lineage>
</organism>
<dbReference type="PANTHER" id="PTHR43031">
    <property type="entry name" value="FAD-DEPENDENT OXIDOREDUCTASE"/>
    <property type="match status" value="1"/>
</dbReference>
<dbReference type="PANTHER" id="PTHR43031:SF18">
    <property type="entry name" value="RHODANESE-RELATED SULFURTRANSFERASES"/>
    <property type="match status" value="1"/>
</dbReference>